<evidence type="ECO:0000313" key="3">
    <source>
        <dbReference type="Proteomes" id="UP000007110"/>
    </source>
</evidence>
<proteinExistence type="predicted"/>
<protein>
    <submittedName>
        <fullName evidence="2">Uncharacterized protein</fullName>
    </submittedName>
</protein>
<evidence type="ECO:0000256" key="1">
    <source>
        <dbReference type="SAM" id="MobiDB-lite"/>
    </source>
</evidence>
<sequence length="201" mass="22965">MAKSPSMLSRLNSHPDDIQPLPHSDNQVSSYSYPKIRVLDRKTTLTLIHAFVTSKLDTCNALLPNLPANELMKLQRIQNIAARITEKATGLTSTTSLLRNLHWLPINKRIHFKILLLTYKSLSNSTPSYLSELIHTYTPSRALRSQNKHLLQIPRFKTQYYGRSSFTFNAPTLWNSLPLAIRTAPSIQTFKTALKTYLFKN</sequence>
<dbReference type="EnsemblMetazoa" id="XM_030978676">
    <property type="protein sequence ID" value="XP_030834536"/>
    <property type="gene ID" value="LOC115921318"/>
</dbReference>
<accession>A0A7M7NG68</accession>
<evidence type="ECO:0000313" key="2">
    <source>
        <dbReference type="EnsemblMetazoa" id="XP_030834536"/>
    </source>
</evidence>
<dbReference type="KEGG" id="spu:115921318"/>
<reference evidence="3" key="1">
    <citation type="submission" date="2015-02" db="EMBL/GenBank/DDBJ databases">
        <title>Genome sequencing for Strongylocentrotus purpuratus.</title>
        <authorList>
            <person name="Murali S."/>
            <person name="Liu Y."/>
            <person name="Vee V."/>
            <person name="English A."/>
            <person name="Wang M."/>
            <person name="Skinner E."/>
            <person name="Han Y."/>
            <person name="Muzny D.M."/>
            <person name="Worley K.C."/>
            <person name="Gibbs R.A."/>
        </authorList>
    </citation>
    <scope>NUCLEOTIDE SEQUENCE</scope>
</reference>
<organism evidence="2 3">
    <name type="scientific">Strongylocentrotus purpuratus</name>
    <name type="common">Purple sea urchin</name>
    <dbReference type="NCBI Taxonomy" id="7668"/>
    <lineage>
        <taxon>Eukaryota</taxon>
        <taxon>Metazoa</taxon>
        <taxon>Echinodermata</taxon>
        <taxon>Eleutherozoa</taxon>
        <taxon>Echinozoa</taxon>
        <taxon>Echinoidea</taxon>
        <taxon>Euechinoidea</taxon>
        <taxon>Echinacea</taxon>
        <taxon>Camarodonta</taxon>
        <taxon>Echinidea</taxon>
        <taxon>Strongylocentrotidae</taxon>
        <taxon>Strongylocentrotus</taxon>
    </lineage>
</organism>
<dbReference type="AlphaFoldDB" id="A0A7M7NG68"/>
<keyword evidence="3" id="KW-1185">Reference proteome</keyword>
<dbReference type="Proteomes" id="UP000007110">
    <property type="component" value="Unassembled WGS sequence"/>
</dbReference>
<name>A0A7M7NG68_STRPU</name>
<reference evidence="2" key="2">
    <citation type="submission" date="2021-01" db="UniProtKB">
        <authorList>
            <consortium name="EnsemblMetazoa"/>
        </authorList>
    </citation>
    <scope>IDENTIFICATION</scope>
</reference>
<dbReference type="OrthoDB" id="419189at2759"/>
<dbReference type="OMA" id="AFSHQDP"/>
<dbReference type="InParanoid" id="A0A7M7NG68"/>
<feature type="compositionally biased region" description="Polar residues" evidence="1">
    <location>
        <begin position="1"/>
        <end position="12"/>
    </location>
</feature>
<dbReference type="RefSeq" id="XP_030834536.1">
    <property type="nucleotide sequence ID" value="XM_030978676.1"/>
</dbReference>
<dbReference type="GeneID" id="115921318"/>
<feature type="region of interest" description="Disordered" evidence="1">
    <location>
        <begin position="1"/>
        <end position="26"/>
    </location>
</feature>